<keyword evidence="2" id="KW-1185">Reference proteome</keyword>
<dbReference type="Proteomes" id="UP000321464">
    <property type="component" value="Unassembled WGS sequence"/>
</dbReference>
<dbReference type="Gene3D" id="3.30.43.20">
    <property type="match status" value="1"/>
</dbReference>
<organism evidence="1 2">
    <name type="scientific">Novosphingobium sediminis</name>
    <dbReference type="NCBI Taxonomy" id="707214"/>
    <lineage>
        <taxon>Bacteria</taxon>
        <taxon>Pseudomonadati</taxon>
        <taxon>Pseudomonadota</taxon>
        <taxon>Alphaproteobacteria</taxon>
        <taxon>Sphingomonadales</taxon>
        <taxon>Sphingomonadaceae</taxon>
        <taxon>Novosphingobium</taxon>
    </lineage>
</organism>
<evidence type="ECO:0008006" key="3">
    <source>
        <dbReference type="Google" id="ProtNLM"/>
    </source>
</evidence>
<proteinExistence type="predicted"/>
<dbReference type="InterPro" id="IPR036396">
    <property type="entry name" value="Cyt_P450_sf"/>
</dbReference>
<dbReference type="GO" id="GO:0004497">
    <property type="term" value="F:monooxygenase activity"/>
    <property type="evidence" value="ECO:0007669"/>
    <property type="project" value="InterPro"/>
</dbReference>
<dbReference type="GO" id="GO:0005506">
    <property type="term" value="F:iron ion binding"/>
    <property type="evidence" value="ECO:0007669"/>
    <property type="project" value="InterPro"/>
</dbReference>
<comment type="caution">
    <text evidence="1">The sequence shown here is derived from an EMBL/GenBank/DDBJ whole genome shotgun (WGS) entry which is preliminary data.</text>
</comment>
<reference evidence="1 2" key="1">
    <citation type="submission" date="2019-07" db="EMBL/GenBank/DDBJ databases">
        <title>Whole genome shotgun sequence of Novosphingobium sediminis NBRC 106119.</title>
        <authorList>
            <person name="Hosoyama A."/>
            <person name="Uohara A."/>
            <person name="Ohji S."/>
            <person name="Ichikawa N."/>
        </authorList>
    </citation>
    <scope>NUCLEOTIDE SEQUENCE [LARGE SCALE GENOMIC DNA]</scope>
    <source>
        <strain evidence="1 2">NBRC 106119</strain>
    </source>
</reference>
<dbReference type="GO" id="GO:0020037">
    <property type="term" value="F:heme binding"/>
    <property type="evidence" value="ECO:0007669"/>
    <property type="project" value="InterPro"/>
</dbReference>
<dbReference type="SUPFAM" id="SSF48264">
    <property type="entry name" value="Cytochrome P450"/>
    <property type="match status" value="1"/>
</dbReference>
<dbReference type="EMBL" id="BJYR01000023">
    <property type="protein sequence ID" value="GEO01558.1"/>
    <property type="molecule type" value="Genomic_DNA"/>
</dbReference>
<protein>
    <recommendedName>
        <fullName evidence="3">Cytochrome P450</fullName>
    </recommendedName>
</protein>
<dbReference type="AlphaFoldDB" id="A0A512APC5"/>
<accession>A0A512APC5</accession>
<dbReference type="GO" id="GO:0016705">
    <property type="term" value="F:oxidoreductase activity, acting on paired donors, with incorporation or reduction of molecular oxygen"/>
    <property type="evidence" value="ECO:0007669"/>
    <property type="project" value="InterPro"/>
</dbReference>
<gene>
    <name evidence="1" type="ORF">NSE01_33900</name>
</gene>
<evidence type="ECO:0000313" key="2">
    <source>
        <dbReference type="Proteomes" id="UP000321464"/>
    </source>
</evidence>
<dbReference type="RefSeq" id="WP_147160866.1">
    <property type="nucleotide sequence ID" value="NZ_BJYR01000023.1"/>
</dbReference>
<evidence type="ECO:0000313" key="1">
    <source>
        <dbReference type="EMBL" id="GEO01558.1"/>
    </source>
</evidence>
<sequence length="79" mass="9049">MQAPEVDGFFTQAALTDPLPMLAQARQHDPVFRSRMADGQEGFVVTRYEDIKAVYAKRREPHVLAHAFKAVRIRFDPVH</sequence>
<name>A0A512APC5_9SPHN</name>